<dbReference type="Gene3D" id="3.40.50.2300">
    <property type="match status" value="2"/>
</dbReference>
<dbReference type="GO" id="GO:0045211">
    <property type="term" value="C:postsynaptic membrane"/>
    <property type="evidence" value="ECO:0007669"/>
    <property type="project" value="UniProtKB-SubCell"/>
</dbReference>
<evidence type="ECO:0000259" key="22">
    <source>
        <dbReference type="SMART" id="SM00079"/>
    </source>
</evidence>
<feature type="transmembrane region" description="Helical" evidence="20">
    <location>
        <begin position="903"/>
        <end position="927"/>
    </location>
</feature>
<sequence>MSPGEPNLFGSASISSVQSDGKAGVVDPASPAPPSVIGEDQGRVQAETRGGSRRRPGEGPGGDQGRVQAETRGGGATGSQQNVLHEEQWKMPALPALLLSYVFIPLLTVAPLPFAWADTPAALRMAAILDDQSLCGRGERLALALARENANSLMEGSSQSRVEVDIYELKNDSQYTTTDTMCQILPKGVVSVIGPASSPASSSAVSHICGEKEIPHVKIGPEETPKLPYLRFASVTLHPSNEDLSLAIGSILRSFGYPTTSIICAKAECLLRLEELVQSFLISRETLSVRMLDDSLDPTPLLKEIRDDKVATIIIDANASVSYRILKKANELGMMSAFYKYILTTMDFPLLWLDNVVGDQSNVLGFSMLNSSHVFYLDFIRSLNLSWREGCRINPYPGPALSSALMFDAVHVVVNAVRQLNRSQEIGVKPLSCTSPLIWQHGTSLMNYLRMVEHDGLTGHIEFNSRGQRTNYTLRILERHPGGHKEIGTWFSNNTLVMNSTSLDLNASETLANKTLTVTTILENPYVMRKSNHQDFQGNDQYEGFCVDMLRELADILKFSFKIKLVDDGLYGAPEPNGSWTGMVGELINRKADLAVAGFTITSEREKVIDFSKPFMNLGISILYRVHLGRKPGYFSFLDPFSPAVWLFMLLAYLAVSCVLFLAARLSPYEWYNPHPCLRERRDILENQYTLGNSLWFPVGGFMQQGSEVMPRALSTRCVSGVWWAFTLIIISSYTANLAAFLTVQRMEAPIESPDDLADQTNIQYGTIHGGSTMTFFMNSRYQTYQRMWNYMYSKQPSVFVKSTEEGIARVLNSRYAFLMESTMNEYYRSLNCNLTQIGGLLDTKGYGIGMPLGSPFRDEITLGILQLQESNRLEILKRRWWEGGQCLREEDHRAKGLGMENIGGIFVVLICGLIIAVFVAIMEFVWSTRRSAETDEVSVCQEMLSEFRNAVCCKKSSRSRRRRPLTGAGVGVLRHPSRLALAAPRPIRLVRDMRFSNGKLYGGAGRLSGTPRGVGGADLGPGPQKLLEEPMCVNATGSALTPPLPTLVAPPMLPRGFLQGCSHVRICQECRRIQNLRPTALTPPPPPPPSSSSSTSSCSRVPASATHTAATACTTTTPPSRLHVPTPPPTPAHPLPYRQS</sequence>
<feature type="binding site" evidence="17">
    <location>
        <position position="600"/>
    </location>
    <ligand>
        <name>L-glutamate</name>
        <dbReference type="ChEBI" id="CHEBI:29985"/>
    </ligand>
</feature>
<feature type="transmembrane region" description="Helical" evidence="20">
    <location>
        <begin position="644"/>
        <end position="664"/>
    </location>
</feature>
<dbReference type="InterPro" id="IPR019594">
    <property type="entry name" value="Glu/Gly-bd"/>
</dbReference>
<dbReference type="GO" id="GO:0038023">
    <property type="term" value="F:signaling receptor activity"/>
    <property type="evidence" value="ECO:0007669"/>
    <property type="project" value="InterPro"/>
</dbReference>
<dbReference type="InterPro" id="IPR028082">
    <property type="entry name" value="Peripla_BP_I"/>
</dbReference>
<dbReference type="AlphaFoldDB" id="A0A5C6NEH5"/>
<evidence type="ECO:0000313" key="25">
    <source>
        <dbReference type="Proteomes" id="UP000324091"/>
    </source>
</evidence>
<feature type="transmembrane region" description="Helical" evidence="20">
    <location>
        <begin position="722"/>
        <end position="744"/>
    </location>
</feature>
<feature type="compositionally biased region" description="Low complexity" evidence="21">
    <location>
        <begin position="1092"/>
        <end position="1125"/>
    </location>
</feature>
<keyword evidence="4" id="KW-0732">Signal</keyword>
<keyword evidence="6 20" id="KW-0770">Synapse</keyword>
<protein>
    <recommendedName>
        <fullName evidence="20">Glutamate receptor</fullName>
    </recommendedName>
</protein>
<keyword evidence="11 20" id="KW-0628">Postsynaptic cell membrane</keyword>
<dbReference type="PANTHER" id="PTHR18966">
    <property type="entry name" value="IONOTROPIC GLUTAMATE RECEPTOR"/>
    <property type="match status" value="1"/>
</dbReference>
<evidence type="ECO:0000256" key="13">
    <source>
        <dbReference type="ARBA" id="ARBA00023286"/>
    </source>
</evidence>
<comment type="similarity">
    <text evidence="20">Belongs to the glutamate-gated ion channel (TC 1.A.10.1) family.</text>
</comment>
<keyword evidence="7 20" id="KW-0406">Ion transport</keyword>
<keyword evidence="9 20" id="KW-0675">Receptor</keyword>
<dbReference type="Pfam" id="PF01094">
    <property type="entry name" value="ANF_receptor"/>
    <property type="match status" value="1"/>
</dbReference>
<evidence type="ECO:0000256" key="15">
    <source>
        <dbReference type="ARBA" id="ARBA00034104"/>
    </source>
</evidence>
<evidence type="ECO:0000259" key="23">
    <source>
        <dbReference type="SMART" id="SM00918"/>
    </source>
</evidence>
<keyword evidence="12" id="KW-0966">Cell projection</keyword>
<evidence type="ECO:0000256" key="4">
    <source>
        <dbReference type="ARBA" id="ARBA00022729"/>
    </source>
</evidence>
<keyword evidence="14 20" id="KW-0407">Ion channel</keyword>
<evidence type="ECO:0000313" key="24">
    <source>
        <dbReference type="EMBL" id="TWW65892.1"/>
    </source>
</evidence>
<feature type="compositionally biased region" description="Polar residues" evidence="21">
    <location>
        <begin position="10"/>
        <end position="19"/>
    </location>
</feature>
<evidence type="ECO:0000256" key="18">
    <source>
        <dbReference type="PIRSR" id="PIRSR601508-2"/>
    </source>
</evidence>
<proteinExistence type="inferred from homology"/>
<evidence type="ECO:0000256" key="12">
    <source>
        <dbReference type="ARBA" id="ARBA00023273"/>
    </source>
</evidence>
<dbReference type="Pfam" id="PF00060">
    <property type="entry name" value="Lig_chan"/>
    <property type="match status" value="1"/>
</dbReference>
<dbReference type="Gene3D" id="3.40.190.10">
    <property type="entry name" value="Periplasmic binding protein-like II"/>
    <property type="match status" value="1"/>
</dbReference>
<evidence type="ECO:0000256" key="17">
    <source>
        <dbReference type="PIRSR" id="PIRSR601508-1"/>
    </source>
</evidence>
<name>A0A5C6NEH5_9TELE</name>
<evidence type="ECO:0000256" key="5">
    <source>
        <dbReference type="ARBA" id="ARBA00022989"/>
    </source>
</evidence>
<evidence type="ECO:0000256" key="8">
    <source>
        <dbReference type="ARBA" id="ARBA00023136"/>
    </source>
</evidence>
<feature type="binding site" evidence="17">
    <location>
        <position position="821"/>
    </location>
    <ligand>
        <name>L-glutamate</name>
        <dbReference type="ChEBI" id="CHEBI:29985"/>
    </ligand>
</feature>
<feature type="domain" description="Ionotropic glutamate receptor L-glutamate and glycine-binding" evidence="23">
    <location>
        <begin position="525"/>
        <end position="589"/>
    </location>
</feature>
<gene>
    <name evidence="24" type="ORF">D4764_21G0007920</name>
</gene>
<dbReference type="InterPro" id="IPR015683">
    <property type="entry name" value="Ionotropic_Glu_rcpt"/>
</dbReference>
<dbReference type="Proteomes" id="UP000324091">
    <property type="component" value="Chromosome 21"/>
</dbReference>
<feature type="binding site" evidence="17">
    <location>
        <position position="605"/>
    </location>
    <ligand>
        <name>L-glutamate</name>
        <dbReference type="ChEBI" id="CHEBI:29985"/>
    </ligand>
</feature>
<dbReference type="PRINTS" id="PR00177">
    <property type="entry name" value="NMDARECEPTOR"/>
</dbReference>
<comment type="subcellular location">
    <subcellularLocation>
        <location evidence="15 20">Postsynaptic cell membrane</location>
        <topology evidence="15 20">Multi-pass membrane protein</topology>
    </subcellularLocation>
    <subcellularLocation>
        <location evidence="16">Presynaptic cell membrane</location>
        <topology evidence="16">Multi-pass membrane protein</topology>
    </subcellularLocation>
</comment>
<feature type="compositionally biased region" description="Pro residues" evidence="21">
    <location>
        <begin position="1082"/>
        <end position="1091"/>
    </location>
</feature>
<evidence type="ECO:0000256" key="21">
    <source>
        <dbReference type="SAM" id="MobiDB-lite"/>
    </source>
</evidence>
<dbReference type="FunFam" id="3.40.190.10:FF:000072">
    <property type="entry name" value="glutamate receptor ionotropic, kainate 4"/>
    <property type="match status" value="1"/>
</dbReference>
<dbReference type="InterPro" id="IPR001828">
    <property type="entry name" value="ANF_lig-bd_rcpt"/>
</dbReference>
<feature type="disulfide bond" evidence="19">
    <location>
        <begin position="833"/>
        <end position="887"/>
    </location>
</feature>
<evidence type="ECO:0000256" key="20">
    <source>
        <dbReference type="RuleBase" id="RU367118"/>
    </source>
</evidence>
<evidence type="ECO:0000256" key="19">
    <source>
        <dbReference type="PIRSR" id="PIRSR601508-3"/>
    </source>
</evidence>
<feature type="domain" description="Ionotropic glutamate receptor C-terminal" evidence="22">
    <location>
        <begin position="515"/>
        <end position="884"/>
    </location>
</feature>
<feature type="binding site" evidence="17">
    <location>
        <position position="772"/>
    </location>
    <ligand>
        <name>L-glutamate</name>
        <dbReference type="ChEBI" id="CHEBI:29985"/>
    </ligand>
</feature>
<keyword evidence="25" id="KW-1185">Reference proteome</keyword>
<keyword evidence="3 20" id="KW-0812">Transmembrane</keyword>
<reference evidence="24 25" key="1">
    <citation type="submission" date="2019-04" db="EMBL/GenBank/DDBJ databases">
        <title>Chromosome genome assembly for Takifugu flavidus.</title>
        <authorList>
            <person name="Xiao S."/>
        </authorList>
    </citation>
    <scope>NUCLEOTIDE SEQUENCE [LARGE SCALE GENOMIC DNA]</scope>
    <source>
        <strain evidence="24">HTHZ2018</strain>
        <tissue evidence="24">Muscle</tissue>
    </source>
</reference>
<keyword evidence="1 20" id="KW-0813">Transport</keyword>
<keyword evidence="10" id="KW-0325">Glycoprotein</keyword>
<evidence type="ECO:0000256" key="6">
    <source>
        <dbReference type="ARBA" id="ARBA00023018"/>
    </source>
</evidence>
<evidence type="ECO:0000256" key="16">
    <source>
        <dbReference type="ARBA" id="ARBA00034107"/>
    </source>
</evidence>
<evidence type="ECO:0000256" key="1">
    <source>
        <dbReference type="ARBA" id="ARBA00022448"/>
    </source>
</evidence>
<keyword evidence="13 20" id="KW-1071">Ligand-gated ion channel</keyword>
<keyword evidence="5 20" id="KW-1133">Transmembrane helix</keyword>
<comment type="caution">
    <text evidence="24">The sequence shown here is derived from an EMBL/GenBank/DDBJ whole genome shotgun (WGS) entry which is preliminary data.</text>
</comment>
<comment type="function">
    <text evidence="20">Receptor for glutamate that functions as a ligand-gated ion channel in the central nervous system and plays an important role in excitatory synaptic transmission. L-glutamate acts as an excitatory neurotransmitter at many synapses in the central nervous system.</text>
</comment>
<evidence type="ECO:0000256" key="7">
    <source>
        <dbReference type="ARBA" id="ARBA00023065"/>
    </source>
</evidence>
<organism evidence="24 25">
    <name type="scientific">Takifugu flavidus</name>
    <name type="common">sansaifugu</name>
    <dbReference type="NCBI Taxonomy" id="433684"/>
    <lineage>
        <taxon>Eukaryota</taxon>
        <taxon>Metazoa</taxon>
        <taxon>Chordata</taxon>
        <taxon>Craniata</taxon>
        <taxon>Vertebrata</taxon>
        <taxon>Euteleostomi</taxon>
        <taxon>Actinopterygii</taxon>
        <taxon>Neopterygii</taxon>
        <taxon>Teleostei</taxon>
        <taxon>Neoteleostei</taxon>
        <taxon>Acanthomorphata</taxon>
        <taxon>Eupercaria</taxon>
        <taxon>Tetraodontiformes</taxon>
        <taxon>Tetradontoidea</taxon>
        <taxon>Tetraodontidae</taxon>
        <taxon>Takifugu</taxon>
    </lineage>
</organism>
<feature type="site" description="Crucial to convey clamshell closure to channel opening" evidence="18">
    <location>
        <position position="751"/>
    </location>
</feature>
<keyword evidence="2 20" id="KW-1003">Cell membrane</keyword>
<dbReference type="Gene3D" id="1.10.287.70">
    <property type="match status" value="1"/>
</dbReference>
<dbReference type="InterPro" id="IPR001508">
    <property type="entry name" value="Iono_Glu_rcpt_met"/>
</dbReference>
<feature type="region of interest" description="Disordered" evidence="21">
    <location>
        <begin position="1078"/>
        <end position="1141"/>
    </location>
</feature>
<feature type="binding site" evidence="17">
    <location>
        <position position="773"/>
    </location>
    <ligand>
        <name>L-glutamate</name>
        <dbReference type="ChEBI" id="CHEBI:29985"/>
    </ligand>
</feature>
<evidence type="ECO:0000256" key="2">
    <source>
        <dbReference type="ARBA" id="ARBA00022475"/>
    </source>
</evidence>
<evidence type="ECO:0000256" key="9">
    <source>
        <dbReference type="ARBA" id="ARBA00023170"/>
    </source>
</evidence>
<feature type="region of interest" description="Disordered" evidence="21">
    <location>
        <begin position="1"/>
        <end position="80"/>
    </location>
</feature>
<dbReference type="GO" id="GO:0015276">
    <property type="term" value="F:ligand-gated monoatomic ion channel activity"/>
    <property type="evidence" value="ECO:0007669"/>
    <property type="project" value="InterPro"/>
</dbReference>
<evidence type="ECO:0000256" key="11">
    <source>
        <dbReference type="ARBA" id="ARBA00023257"/>
    </source>
</evidence>
<dbReference type="InterPro" id="IPR001320">
    <property type="entry name" value="Iontro_rcpt_C"/>
</dbReference>
<evidence type="ECO:0000256" key="3">
    <source>
        <dbReference type="ARBA" id="ARBA00022692"/>
    </source>
</evidence>
<accession>A0A5C6NEH5</accession>
<dbReference type="SMART" id="SM00918">
    <property type="entry name" value="Lig_chan-Glu_bd"/>
    <property type="match status" value="1"/>
</dbReference>
<keyword evidence="8 20" id="KW-0472">Membrane</keyword>
<keyword evidence="19" id="KW-1015">Disulfide bond</keyword>
<dbReference type="SUPFAM" id="SSF53850">
    <property type="entry name" value="Periplasmic binding protein-like II"/>
    <property type="match status" value="1"/>
</dbReference>
<dbReference type="Pfam" id="PF10613">
    <property type="entry name" value="Lig_chan-Glu_bd"/>
    <property type="match status" value="1"/>
</dbReference>
<feature type="compositionally biased region" description="Pro residues" evidence="21">
    <location>
        <begin position="1126"/>
        <end position="1135"/>
    </location>
</feature>
<dbReference type="GO" id="GO:0042734">
    <property type="term" value="C:presynaptic membrane"/>
    <property type="evidence" value="ECO:0007669"/>
    <property type="project" value="UniProtKB-SubCell"/>
</dbReference>
<evidence type="ECO:0000256" key="10">
    <source>
        <dbReference type="ARBA" id="ARBA00023180"/>
    </source>
</evidence>
<dbReference type="SUPFAM" id="SSF53822">
    <property type="entry name" value="Periplasmic binding protein-like I"/>
    <property type="match status" value="1"/>
</dbReference>
<dbReference type="FunFam" id="3.40.190.10:FF:000060">
    <property type="entry name" value="Glutamate receptor ionotropic, kainate 1"/>
    <property type="match status" value="1"/>
</dbReference>
<dbReference type="FunFam" id="1.10.287.70:FF:000010">
    <property type="entry name" value="Putative glutamate receptor ionotropic kainate 1"/>
    <property type="match status" value="1"/>
</dbReference>
<dbReference type="EMBL" id="RHFK02000014">
    <property type="protein sequence ID" value="TWW65892.1"/>
    <property type="molecule type" value="Genomic_DNA"/>
</dbReference>
<evidence type="ECO:0000256" key="14">
    <source>
        <dbReference type="ARBA" id="ARBA00023303"/>
    </source>
</evidence>
<dbReference type="SMART" id="SM00079">
    <property type="entry name" value="PBPe"/>
    <property type="match status" value="1"/>
</dbReference>